<dbReference type="InterPro" id="IPR017972">
    <property type="entry name" value="Cyt_P450_CS"/>
</dbReference>
<dbReference type="InterPro" id="IPR001128">
    <property type="entry name" value="Cyt_P450"/>
</dbReference>
<protein>
    <submittedName>
        <fullName evidence="3">Cytochrome P450</fullName>
    </submittedName>
</protein>
<dbReference type="CDD" id="cd11035">
    <property type="entry name" value="P450cam-like"/>
    <property type="match status" value="1"/>
</dbReference>
<sequence>MTAVPHPGAEIPSHVSAHLVREFDIWTEISTAGLDAFKRAADYHDETPPIFYIPRLGYLPGAWVPRRAEELRRILQDTDTFSSGSMPFAQMLGEDWKLIPLEIDPPEHAKYRALINTLFSPKRIDELEPTIRLRANELIDQFATKGHCDFNGEFADWYPTLVFLRLMGWPTEEAPTFVRWTHTLIKSMNPGEVVGALTQIRDYLRERIAERRVNPGDDFTGYLLASEVDGRPLTDDEVFGMCFLIFIGGLDTVASSLGFHFMHLARHPEQQAELKAHPERIPNAVEELLRSYSITNMRRVVTTDVQIGDATMRAGDYVLISTELGNLDPAAFSCPAHVKFDREDAQAHMAFSYGPHRCVGSHLARRELRIALELWTKRIPTFRMNGNPIQVRASGVFGVSGLQMEWDPAEVRAA</sequence>
<dbReference type="GO" id="GO:0016705">
    <property type="term" value="F:oxidoreductase activity, acting on paired donors, with incorporation or reduction of molecular oxygen"/>
    <property type="evidence" value="ECO:0007669"/>
    <property type="project" value="InterPro"/>
</dbReference>
<comment type="caution">
    <text evidence="3">The sequence shown here is derived from an EMBL/GenBank/DDBJ whole genome shotgun (WGS) entry which is preliminary data.</text>
</comment>
<evidence type="ECO:0000313" key="3">
    <source>
        <dbReference type="EMBL" id="RQH04969.1"/>
    </source>
</evidence>
<dbReference type="EMBL" id="RQIS01000011">
    <property type="protein sequence ID" value="RQH04969.1"/>
    <property type="molecule type" value="Genomic_DNA"/>
</dbReference>
<evidence type="ECO:0000256" key="1">
    <source>
        <dbReference type="ARBA" id="ARBA00010617"/>
    </source>
</evidence>
<dbReference type="InterPro" id="IPR036396">
    <property type="entry name" value="Cyt_P450_sf"/>
</dbReference>
<name>A0A3N6MMM3_9BURK</name>
<organism evidence="3 4">
    <name type="scientific">Paraburkholderia dinghuensis</name>
    <dbReference type="NCBI Taxonomy" id="2305225"/>
    <lineage>
        <taxon>Bacteria</taxon>
        <taxon>Pseudomonadati</taxon>
        <taxon>Pseudomonadota</taxon>
        <taxon>Betaproteobacteria</taxon>
        <taxon>Burkholderiales</taxon>
        <taxon>Burkholderiaceae</taxon>
        <taxon>Paraburkholderia</taxon>
    </lineage>
</organism>
<dbReference type="InterPro" id="IPR002397">
    <property type="entry name" value="Cyt_P450_B"/>
</dbReference>
<dbReference type="OrthoDB" id="4168525at2"/>
<dbReference type="AlphaFoldDB" id="A0A3N6MMM3"/>
<evidence type="ECO:0000256" key="2">
    <source>
        <dbReference type="RuleBase" id="RU000461"/>
    </source>
</evidence>
<keyword evidence="2" id="KW-0560">Oxidoreductase</keyword>
<comment type="similarity">
    <text evidence="1 2">Belongs to the cytochrome P450 family.</text>
</comment>
<keyword evidence="2" id="KW-0408">Iron</keyword>
<dbReference type="Proteomes" id="UP000272778">
    <property type="component" value="Unassembled WGS sequence"/>
</dbReference>
<dbReference type="GO" id="GO:0020037">
    <property type="term" value="F:heme binding"/>
    <property type="evidence" value="ECO:0007669"/>
    <property type="project" value="InterPro"/>
</dbReference>
<dbReference type="PRINTS" id="PR00385">
    <property type="entry name" value="P450"/>
</dbReference>
<keyword evidence="2" id="KW-0349">Heme</keyword>
<dbReference type="PRINTS" id="PR00359">
    <property type="entry name" value="BP450"/>
</dbReference>
<keyword evidence="2" id="KW-0479">Metal-binding</keyword>
<reference evidence="3 4" key="1">
    <citation type="submission" date="2018-11" db="EMBL/GenBank/DDBJ databases">
        <title>Paraburkholderia sp. DHOA04, isolated from soil.</title>
        <authorList>
            <person name="Gao Z.-H."/>
            <person name="Qiu L.-H."/>
            <person name="Fu J.-C."/>
        </authorList>
    </citation>
    <scope>NUCLEOTIDE SEQUENCE [LARGE SCALE GENOMIC DNA]</scope>
    <source>
        <strain evidence="3 4">DHOA04</strain>
    </source>
</reference>
<accession>A0A3N6MMM3</accession>
<dbReference type="RefSeq" id="WP_124152104.1">
    <property type="nucleotide sequence ID" value="NZ_RQIS01000011.1"/>
</dbReference>
<dbReference type="GO" id="GO:0005506">
    <property type="term" value="F:iron ion binding"/>
    <property type="evidence" value="ECO:0007669"/>
    <property type="project" value="InterPro"/>
</dbReference>
<proteinExistence type="inferred from homology"/>
<keyword evidence="4" id="KW-1185">Reference proteome</keyword>
<dbReference type="PANTHER" id="PTHR46696">
    <property type="entry name" value="P450, PUTATIVE (EUROFUNG)-RELATED"/>
    <property type="match status" value="1"/>
</dbReference>
<dbReference type="GO" id="GO:0004497">
    <property type="term" value="F:monooxygenase activity"/>
    <property type="evidence" value="ECO:0007669"/>
    <property type="project" value="UniProtKB-KW"/>
</dbReference>
<dbReference type="PANTHER" id="PTHR46696:SF6">
    <property type="entry name" value="P450, PUTATIVE (EUROFUNG)-RELATED"/>
    <property type="match status" value="1"/>
</dbReference>
<dbReference type="Gene3D" id="1.10.630.10">
    <property type="entry name" value="Cytochrome P450"/>
    <property type="match status" value="1"/>
</dbReference>
<keyword evidence="2" id="KW-0503">Monooxygenase</keyword>
<dbReference type="SUPFAM" id="SSF48264">
    <property type="entry name" value="Cytochrome P450"/>
    <property type="match status" value="1"/>
</dbReference>
<evidence type="ECO:0000313" key="4">
    <source>
        <dbReference type="Proteomes" id="UP000272778"/>
    </source>
</evidence>
<gene>
    <name evidence="3" type="ORF">D1Y85_16275</name>
</gene>
<dbReference type="PROSITE" id="PS00086">
    <property type="entry name" value="CYTOCHROME_P450"/>
    <property type="match status" value="1"/>
</dbReference>
<dbReference type="Pfam" id="PF00067">
    <property type="entry name" value="p450"/>
    <property type="match status" value="1"/>
</dbReference>